<dbReference type="GO" id="GO:0032040">
    <property type="term" value="C:small-subunit processome"/>
    <property type="evidence" value="ECO:0007669"/>
    <property type="project" value="InterPro"/>
</dbReference>
<evidence type="ECO:0000256" key="1">
    <source>
        <dbReference type="ARBA" id="ARBA00004604"/>
    </source>
</evidence>
<dbReference type="OrthoDB" id="4096at2759"/>
<sequence>MPARKKATPDPPIDKDGSPVHVDLEWSALQDEICSSIPPVFTRDGSYAFLVRQASVLILSRATNKIVSSLSGESTDVDQRHTLPITGMLLSPFNPLQLITTSLDGCVKTWDYLDAELHDSVQIGHPICAVSANTLWKHRLFLAATKRGADDEGKPSTTIYSVQLGRASPTTHKPSKLVRLGKARQVTHLAVSPDGAWLVALGATKVHVLSLHDTTAGFVKYAAESQLTALAFHPDTSMPRFATGEKNGKIRIWYCLDPGQRRDAAKELQAASPTTTLHWHAHAVAALEYTPDGAQLLSGGEEGVLVLWRLHSGNVAGNDDREYVPRLGAGIVALAVAPGFEQREQAYVVRLADSSVVFIASLSLKPVHTFAPIKCDATRALLTQEQRAALPHPLALDRAAGHLVTTAGHPSTLQFIDHKTHEHIRDVEIVPSNRISRPEDEALAPPRVLHVALSGPMPNAAHAEWMATIDGRDNGAFTGELLLKFWHWDAQKRTFLLNTRIDYPHEHRVTAMCFSPCLGTDAQGAFLLLTAGTDGQVKTWRMAQRALKGARAETYWVCRSSFAYRDTVPHDVTWAPDGSLFAVAQGVFVTLWDPHTLIMQARLAAPELRSVRKSVFVGRKGRFLASLGSNHRMVVWDLVAQRVVYSALQRADDLVAFRDGVLAMERDQGMSYLRFIRPHAAVPHEATYRIAMPLRSAPLVLDADAAAWVAWSDAGALIGARLLAPSRSLHGVQLTAPRATLFDELFGVDEEEQKRVDKLLLQDRAKLSVQDDKVADALALFETPAHLLPPMSMLLDPFLDALLPKAEKRAPSPVRVVAAVEEPVQAPTTLSTLDRIAHVRNADMAHLASAFDTVLGAQPPSLRTSKTKRRTQKGM</sequence>
<dbReference type="InterPro" id="IPR057644">
    <property type="entry name" value="Beta-prop_WDR75_2nd"/>
</dbReference>
<dbReference type="InterPro" id="IPR036322">
    <property type="entry name" value="WD40_repeat_dom_sf"/>
</dbReference>
<gene>
    <name evidence="10" type="ORF">MVES_002062</name>
</gene>
<dbReference type="SUPFAM" id="SSF50978">
    <property type="entry name" value="WD40 repeat-like"/>
    <property type="match status" value="1"/>
</dbReference>
<dbReference type="SMART" id="SM00320">
    <property type="entry name" value="WD40"/>
    <property type="match status" value="5"/>
</dbReference>
<feature type="repeat" description="WD" evidence="8">
    <location>
        <begin position="277"/>
        <end position="318"/>
    </location>
</feature>
<evidence type="ECO:0000313" key="11">
    <source>
        <dbReference type="Proteomes" id="UP000232875"/>
    </source>
</evidence>
<evidence type="ECO:0000256" key="5">
    <source>
        <dbReference type="ARBA" id="ARBA00022737"/>
    </source>
</evidence>
<dbReference type="PANTHER" id="PTHR44215:SF1">
    <property type="entry name" value="WD REPEAT-CONTAINING PROTEIN 75"/>
    <property type="match status" value="1"/>
</dbReference>
<evidence type="ECO:0000259" key="9">
    <source>
        <dbReference type="Pfam" id="PF23769"/>
    </source>
</evidence>
<keyword evidence="7" id="KW-0539">Nucleus</keyword>
<keyword evidence="3" id="KW-0698">rRNA processing</keyword>
<proteinExistence type="predicted"/>
<dbReference type="PROSITE" id="PS50294">
    <property type="entry name" value="WD_REPEATS_REGION"/>
    <property type="match status" value="1"/>
</dbReference>
<dbReference type="Gene3D" id="2.130.10.10">
    <property type="entry name" value="YVTN repeat-like/Quinoprotein amine dehydrogenase"/>
    <property type="match status" value="3"/>
</dbReference>
<keyword evidence="6" id="KW-0804">Transcription</keyword>
<evidence type="ECO:0000313" key="10">
    <source>
        <dbReference type="EMBL" id="PKI83948.1"/>
    </source>
</evidence>
<name>A0A2N1JBM8_9BASI</name>
<comment type="subcellular location">
    <subcellularLocation>
        <location evidence="1">Nucleus</location>
        <location evidence="1">Nucleolus</location>
    </subcellularLocation>
</comment>
<dbReference type="InterPro" id="IPR053826">
    <property type="entry name" value="WDR75"/>
</dbReference>
<organism evidence="10 11">
    <name type="scientific">Malassezia vespertilionis</name>
    <dbReference type="NCBI Taxonomy" id="2020962"/>
    <lineage>
        <taxon>Eukaryota</taxon>
        <taxon>Fungi</taxon>
        <taxon>Dikarya</taxon>
        <taxon>Basidiomycota</taxon>
        <taxon>Ustilaginomycotina</taxon>
        <taxon>Malasseziomycetes</taxon>
        <taxon>Malasseziales</taxon>
        <taxon>Malasseziaceae</taxon>
        <taxon>Malassezia</taxon>
    </lineage>
</organism>
<protein>
    <recommendedName>
        <fullName evidence="9">WD repeat-containing protein 75 second beta-propeller domain-containing protein</fullName>
    </recommendedName>
</protein>
<dbReference type="InterPro" id="IPR001680">
    <property type="entry name" value="WD40_rpt"/>
</dbReference>
<dbReference type="GO" id="GO:0045943">
    <property type="term" value="P:positive regulation of transcription by RNA polymerase I"/>
    <property type="evidence" value="ECO:0007669"/>
    <property type="project" value="InterPro"/>
</dbReference>
<dbReference type="PANTHER" id="PTHR44215">
    <property type="entry name" value="WD REPEAT-CONTAINING PROTEIN 75"/>
    <property type="match status" value="1"/>
</dbReference>
<dbReference type="SUPFAM" id="SSF75011">
    <property type="entry name" value="3-carboxy-cis,cis-mucoante lactonizing enzyme"/>
    <property type="match status" value="1"/>
</dbReference>
<evidence type="ECO:0000256" key="7">
    <source>
        <dbReference type="ARBA" id="ARBA00023242"/>
    </source>
</evidence>
<dbReference type="Pfam" id="PF23869">
    <property type="entry name" value="Beta-prop_WDR75_1st"/>
    <property type="match status" value="1"/>
</dbReference>
<dbReference type="GO" id="GO:0003723">
    <property type="term" value="F:RNA binding"/>
    <property type="evidence" value="ECO:0007669"/>
    <property type="project" value="InterPro"/>
</dbReference>
<dbReference type="EMBL" id="KZ454990">
    <property type="protein sequence ID" value="PKI83948.1"/>
    <property type="molecule type" value="Genomic_DNA"/>
</dbReference>
<keyword evidence="2" id="KW-0690">Ribosome biogenesis</keyword>
<evidence type="ECO:0000256" key="8">
    <source>
        <dbReference type="PROSITE-ProRule" id="PRU00221"/>
    </source>
</evidence>
<dbReference type="Proteomes" id="UP000232875">
    <property type="component" value="Unassembled WGS sequence"/>
</dbReference>
<dbReference type="InterPro" id="IPR015943">
    <property type="entry name" value="WD40/YVTN_repeat-like_dom_sf"/>
</dbReference>
<evidence type="ECO:0000256" key="4">
    <source>
        <dbReference type="ARBA" id="ARBA00022574"/>
    </source>
</evidence>
<evidence type="ECO:0000256" key="6">
    <source>
        <dbReference type="ARBA" id="ARBA00023163"/>
    </source>
</evidence>
<feature type="domain" description="WD repeat-containing protein 75 second beta-propeller" evidence="9">
    <location>
        <begin position="401"/>
        <end position="650"/>
    </location>
</feature>
<keyword evidence="5" id="KW-0677">Repeat</keyword>
<accession>A0A2N1JBM8</accession>
<dbReference type="AlphaFoldDB" id="A0A2N1JBM8"/>
<dbReference type="Pfam" id="PF23769">
    <property type="entry name" value="Beta-prop_WDR75_2nd"/>
    <property type="match status" value="1"/>
</dbReference>
<dbReference type="STRING" id="2020962.A0A2N1JBM8"/>
<dbReference type="PROSITE" id="PS50082">
    <property type="entry name" value="WD_REPEATS_2"/>
    <property type="match status" value="1"/>
</dbReference>
<keyword evidence="11" id="KW-1185">Reference proteome</keyword>
<dbReference type="GO" id="GO:2000234">
    <property type="term" value="P:positive regulation of rRNA processing"/>
    <property type="evidence" value="ECO:0007669"/>
    <property type="project" value="TreeGrafter"/>
</dbReference>
<evidence type="ECO:0000256" key="3">
    <source>
        <dbReference type="ARBA" id="ARBA00022552"/>
    </source>
</evidence>
<dbReference type="GO" id="GO:0006364">
    <property type="term" value="P:rRNA processing"/>
    <property type="evidence" value="ECO:0007669"/>
    <property type="project" value="UniProtKB-KW"/>
</dbReference>
<reference evidence="10 11" key="1">
    <citation type="submission" date="2017-10" db="EMBL/GenBank/DDBJ databases">
        <title>A novel species of cold-tolerant Malassezia isolated from bats.</title>
        <authorList>
            <person name="Lorch J.M."/>
            <person name="Palmer J.M."/>
            <person name="Vanderwolf K.J."/>
            <person name="Schmidt K.Z."/>
            <person name="Verant M.L."/>
            <person name="Weller T.J."/>
            <person name="Blehert D.S."/>
        </authorList>
    </citation>
    <scope>NUCLEOTIDE SEQUENCE [LARGE SCALE GENOMIC DNA]</scope>
    <source>
        <strain evidence="10 11">NWHC:44797-103</strain>
    </source>
</reference>
<evidence type="ECO:0000256" key="2">
    <source>
        <dbReference type="ARBA" id="ARBA00022517"/>
    </source>
</evidence>
<keyword evidence="4 8" id="KW-0853">WD repeat</keyword>